<reference evidence="11" key="1">
    <citation type="submission" date="2022-10" db="EMBL/GenBank/DDBJ databases">
        <title>Hoeflea sp. G2-23, isolated from marine algae.</title>
        <authorList>
            <person name="Kristyanto S."/>
            <person name="Kim J.M."/>
            <person name="Jeon C.O."/>
        </authorList>
    </citation>
    <scope>NUCLEOTIDE SEQUENCE</scope>
    <source>
        <strain evidence="11">G2-23</strain>
    </source>
</reference>
<evidence type="ECO:0000259" key="10">
    <source>
        <dbReference type="PROSITE" id="PS50893"/>
    </source>
</evidence>
<keyword evidence="5" id="KW-0677">Repeat</keyword>
<dbReference type="GO" id="GO:0005524">
    <property type="term" value="F:ATP binding"/>
    <property type="evidence" value="ECO:0007669"/>
    <property type="project" value="UniProtKB-KW"/>
</dbReference>
<dbReference type="CDD" id="cd03216">
    <property type="entry name" value="ABC_Carb_Monos_I"/>
    <property type="match status" value="1"/>
</dbReference>
<evidence type="ECO:0000256" key="6">
    <source>
        <dbReference type="ARBA" id="ARBA00022741"/>
    </source>
</evidence>
<evidence type="ECO:0000313" key="11">
    <source>
        <dbReference type="EMBL" id="MCY0148531.1"/>
    </source>
</evidence>
<evidence type="ECO:0000256" key="4">
    <source>
        <dbReference type="ARBA" id="ARBA00022597"/>
    </source>
</evidence>
<dbReference type="RefSeq" id="WP_267654090.1">
    <property type="nucleotide sequence ID" value="NZ_JAOVZR010000001.1"/>
</dbReference>
<evidence type="ECO:0000313" key="12">
    <source>
        <dbReference type="Proteomes" id="UP001073227"/>
    </source>
</evidence>
<dbReference type="InterPro" id="IPR017871">
    <property type="entry name" value="ABC_transporter-like_CS"/>
</dbReference>
<evidence type="ECO:0000256" key="7">
    <source>
        <dbReference type="ARBA" id="ARBA00022840"/>
    </source>
</evidence>
<keyword evidence="12" id="KW-1185">Reference proteome</keyword>
<keyword evidence="6" id="KW-0547">Nucleotide-binding</keyword>
<dbReference type="InterPro" id="IPR050107">
    <property type="entry name" value="ABC_carbohydrate_import_ATPase"/>
</dbReference>
<dbReference type="CDD" id="cd03215">
    <property type="entry name" value="ABC_Carb_Monos_II"/>
    <property type="match status" value="1"/>
</dbReference>
<feature type="domain" description="ABC transporter" evidence="10">
    <location>
        <begin position="31"/>
        <end position="266"/>
    </location>
</feature>
<dbReference type="Pfam" id="PF00005">
    <property type="entry name" value="ABC_tran"/>
    <property type="match status" value="2"/>
</dbReference>
<dbReference type="EMBL" id="JAOVZR010000001">
    <property type="protein sequence ID" value="MCY0148531.1"/>
    <property type="molecule type" value="Genomic_DNA"/>
</dbReference>
<dbReference type="PANTHER" id="PTHR43790:SF3">
    <property type="entry name" value="D-ALLOSE IMPORT ATP-BINDING PROTEIN ALSA-RELATED"/>
    <property type="match status" value="1"/>
</dbReference>
<keyword evidence="3" id="KW-1003">Cell membrane</keyword>
<comment type="similarity">
    <text evidence="1">Belongs to the ABC transporter superfamily.</text>
</comment>
<dbReference type="Gene3D" id="3.40.50.300">
    <property type="entry name" value="P-loop containing nucleotide triphosphate hydrolases"/>
    <property type="match status" value="2"/>
</dbReference>
<evidence type="ECO:0000256" key="1">
    <source>
        <dbReference type="ARBA" id="ARBA00005417"/>
    </source>
</evidence>
<evidence type="ECO:0000256" key="3">
    <source>
        <dbReference type="ARBA" id="ARBA00022475"/>
    </source>
</evidence>
<dbReference type="InterPro" id="IPR027417">
    <property type="entry name" value="P-loop_NTPase"/>
</dbReference>
<evidence type="ECO:0000256" key="2">
    <source>
        <dbReference type="ARBA" id="ARBA00022448"/>
    </source>
</evidence>
<comment type="caution">
    <text evidence="11">The sequence shown here is derived from an EMBL/GenBank/DDBJ whole genome shotgun (WGS) entry which is preliminary data.</text>
</comment>
<keyword evidence="4" id="KW-0762">Sugar transport</keyword>
<dbReference type="Proteomes" id="UP001073227">
    <property type="component" value="Unassembled WGS sequence"/>
</dbReference>
<name>A0ABT3ZA32_9HYPH</name>
<keyword evidence="7 11" id="KW-0067">ATP-binding</keyword>
<sequence>MREGEEVGVGRGAGSSFADTTEQCGRAAAVVQLKRISKNFGPVAALRNVDFCCRRGEVHALVGENGAGKSTLVKVLVGALTADSGDCAVNSRQIVFRHPADAQRAGIAIVHQELNLLPDRTVAENIFMGREKTRNGVLDHSGMRSAAQAVLKRLNLAIDPDGRLGDLSVAGQQMVEIAKAIAFDAQVLVLDEPTATLAADDSQTLFDLVRALRANGLAVVYISHRMSEIFDLCDRVTVLKDGASVLSCPTAEISPEDLVKAMIGRDLEKYYPPFGRVPDDAPVVLRVANGANSALHDINLQLRKSEIVGVFGLKGSGRSELAYALWGAPGFASGEIETDGKPSRDLHAPRSAMTAGVGFVPESRKDEGLALSLSIADNAMLPRRTLDGAMRPTTRSDSNAVLAVFEAVGLNPADGEGAVSNLSGGNQQKVVLSKWLLTGAEILVLAEPTRGVDVSAKAAIYALLRQLADSGKSIILLSSELPEIIGMSDRIYVMRGGTITKEFARNADEAAILMEAGGPVSAEA</sequence>
<dbReference type="InterPro" id="IPR003593">
    <property type="entry name" value="AAA+_ATPase"/>
</dbReference>
<keyword evidence="9" id="KW-0472">Membrane</keyword>
<dbReference type="PROSITE" id="PS50893">
    <property type="entry name" value="ABC_TRANSPORTER_2"/>
    <property type="match status" value="2"/>
</dbReference>
<feature type="domain" description="ABC transporter" evidence="10">
    <location>
        <begin position="275"/>
        <end position="521"/>
    </location>
</feature>
<keyword evidence="8" id="KW-1278">Translocase</keyword>
<protein>
    <submittedName>
        <fullName evidence="11">Sugar ABC transporter ATP-binding protein</fullName>
    </submittedName>
</protein>
<dbReference type="InterPro" id="IPR003439">
    <property type="entry name" value="ABC_transporter-like_ATP-bd"/>
</dbReference>
<evidence type="ECO:0000256" key="5">
    <source>
        <dbReference type="ARBA" id="ARBA00022737"/>
    </source>
</evidence>
<evidence type="ECO:0000256" key="9">
    <source>
        <dbReference type="ARBA" id="ARBA00023136"/>
    </source>
</evidence>
<accession>A0ABT3ZA32</accession>
<proteinExistence type="inferred from homology"/>
<organism evidence="11 12">
    <name type="scientific">Hoeflea algicola</name>
    <dbReference type="NCBI Taxonomy" id="2983763"/>
    <lineage>
        <taxon>Bacteria</taxon>
        <taxon>Pseudomonadati</taxon>
        <taxon>Pseudomonadota</taxon>
        <taxon>Alphaproteobacteria</taxon>
        <taxon>Hyphomicrobiales</taxon>
        <taxon>Rhizobiaceae</taxon>
        <taxon>Hoeflea</taxon>
    </lineage>
</organism>
<evidence type="ECO:0000256" key="8">
    <source>
        <dbReference type="ARBA" id="ARBA00022967"/>
    </source>
</evidence>
<dbReference type="PROSITE" id="PS00211">
    <property type="entry name" value="ABC_TRANSPORTER_1"/>
    <property type="match status" value="1"/>
</dbReference>
<dbReference type="SMART" id="SM00382">
    <property type="entry name" value="AAA"/>
    <property type="match status" value="2"/>
</dbReference>
<gene>
    <name evidence="11" type="ORF">OEG84_12600</name>
</gene>
<keyword evidence="2" id="KW-0813">Transport</keyword>
<dbReference type="SUPFAM" id="SSF52540">
    <property type="entry name" value="P-loop containing nucleoside triphosphate hydrolases"/>
    <property type="match status" value="2"/>
</dbReference>
<dbReference type="PANTHER" id="PTHR43790">
    <property type="entry name" value="CARBOHYDRATE TRANSPORT ATP-BINDING PROTEIN MG119-RELATED"/>
    <property type="match status" value="1"/>
</dbReference>